<evidence type="ECO:0000256" key="2">
    <source>
        <dbReference type="ARBA" id="ARBA00022741"/>
    </source>
</evidence>
<dbReference type="SMART" id="SM00382">
    <property type="entry name" value="AAA"/>
    <property type="match status" value="1"/>
</dbReference>
<dbReference type="InterPro" id="IPR003593">
    <property type="entry name" value="AAA+_ATPase"/>
</dbReference>
<dbReference type="SUPFAM" id="SSF52540">
    <property type="entry name" value="P-loop containing nucleoside triphosphate hydrolases"/>
    <property type="match status" value="1"/>
</dbReference>
<feature type="domain" description="ABC transporter" evidence="4">
    <location>
        <begin position="8"/>
        <end position="249"/>
    </location>
</feature>
<evidence type="ECO:0000256" key="1">
    <source>
        <dbReference type="ARBA" id="ARBA00022448"/>
    </source>
</evidence>
<dbReference type="Proteomes" id="UP000298781">
    <property type="component" value="Chromosome"/>
</dbReference>
<keyword evidence="6" id="KW-1185">Reference proteome</keyword>
<proteinExistence type="predicted"/>
<dbReference type="PANTHER" id="PTHR45772">
    <property type="entry name" value="CONSERVED COMPONENT OF ABC TRANSPORTER FOR NATURAL AMINO ACIDS-RELATED"/>
    <property type="match status" value="1"/>
</dbReference>
<organism evidence="5 6">
    <name type="scientific">Phreatobacter stygius</name>
    <dbReference type="NCBI Taxonomy" id="1940610"/>
    <lineage>
        <taxon>Bacteria</taxon>
        <taxon>Pseudomonadati</taxon>
        <taxon>Pseudomonadota</taxon>
        <taxon>Alphaproteobacteria</taxon>
        <taxon>Hyphomicrobiales</taxon>
        <taxon>Phreatobacteraceae</taxon>
        <taxon>Phreatobacter</taxon>
    </lineage>
</organism>
<dbReference type="GO" id="GO:0005524">
    <property type="term" value="F:ATP binding"/>
    <property type="evidence" value="ECO:0007669"/>
    <property type="project" value="UniProtKB-KW"/>
</dbReference>
<name>A0A4D7B646_9HYPH</name>
<evidence type="ECO:0000313" key="5">
    <source>
        <dbReference type="EMBL" id="QCI66585.1"/>
    </source>
</evidence>
<dbReference type="GO" id="GO:0005886">
    <property type="term" value="C:plasma membrane"/>
    <property type="evidence" value="ECO:0007669"/>
    <property type="project" value="TreeGrafter"/>
</dbReference>
<keyword evidence="1" id="KW-0813">Transport</keyword>
<dbReference type="AlphaFoldDB" id="A0A4D7B646"/>
<dbReference type="RefSeq" id="WP_136962026.1">
    <property type="nucleotide sequence ID" value="NZ_CP039690.1"/>
</dbReference>
<evidence type="ECO:0000313" key="6">
    <source>
        <dbReference type="Proteomes" id="UP000298781"/>
    </source>
</evidence>
<accession>A0A4D7B646</accession>
<keyword evidence="2" id="KW-0547">Nucleotide-binding</keyword>
<dbReference type="KEGG" id="pstg:E8M01_21545"/>
<dbReference type="PANTHER" id="PTHR45772:SF2">
    <property type="entry name" value="ABC TRANSPORTER ATP-BINDING PROTEIN"/>
    <property type="match status" value="1"/>
</dbReference>
<dbReference type="PROSITE" id="PS50893">
    <property type="entry name" value="ABC_TRANSPORTER_2"/>
    <property type="match status" value="1"/>
</dbReference>
<dbReference type="InterPro" id="IPR003439">
    <property type="entry name" value="ABC_transporter-like_ATP-bd"/>
</dbReference>
<evidence type="ECO:0000256" key="3">
    <source>
        <dbReference type="ARBA" id="ARBA00022840"/>
    </source>
</evidence>
<sequence>MKPPSPLLVVDGLRKRFGGLAATDGLSFEVAPGECLALIGPNGAGKTTAISQLFGEIRQDAGSIRFNGEIIDALPTPERVRRGIGRLYQIPQLLADDCVLDNVALAVQASQAHSFRFWRQARRDPRLVAPAMAVLDRVRLAGRAGARAADLSHGEQRTLELAIALARGSHLLLLDEPMAGLGPSETVEMTEVIEGLKRTHTILLVEHDMEAVFRLADRICVLVAGRVVASGTATQVRSDPQVLAAYLGTEAP</sequence>
<protein>
    <submittedName>
        <fullName evidence="5">ABC transporter ATP-binding protein</fullName>
    </submittedName>
</protein>
<dbReference type="Pfam" id="PF00005">
    <property type="entry name" value="ABC_tran"/>
    <property type="match status" value="1"/>
</dbReference>
<evidence type="ECO:0000259" key="4">
    <source>
        <dbReference type="PROSITE" id="PS50893"/>
    </source>
</evidence>
<dbReference type="Pfam" id="PF12399">
    <property type="entry name" value="BCA_ABC_TP_C"/>
    <property type="match status" value="1"/>
</dbReference>
<gene>
    <name evidence="5" type="ORF">E8M01_21545</name>
</gene>
<dbReference type="InterPro" id="IPR051120">
    <property type="entry name" value="ABC_AA/LPS_Transport"/>
</dbReference>
<dbReference type="EMBL" id="CP039690">
    <property type="protein sequence ID" value="QCI66585.1"/>
    <property type="molecule type" value="Genomic_DNA"/>
</dbReference>
<keyword evidence="3 5" id="KW-0067">ATP-binding</keyword>
<dbReference type="OrthoDB" id="9779872at2"/>
<reference evidence="5 6" key="1">
    <citation type="submission" date="2019-04" db="EMBL/GenBank/DDBJ databases">
        <title>Phreatobacter aquaticus sp. nov.</title>
        <authorList>
            <person name="Choi A."/>
        </authorList>
    </citation>
    <scope>NUCLEOTIDE SEQUENCE [LARGE SCALE GENOMIC DNA]</scope>
    <source>
        <strain evidence="5 6">KCTC 52518</strain>
    </source>
</reference>
<dbReference type="InterPro" id="IPR027417">
    <property type="entry name" value="P-loop_NTPase"/>
</dbReference>
<dbReference type="Gene3D" id="3.40.50.300">
    <property type="entry name" value="P-loop containing nucleotide triphosphate hydrolases"/>
    <property type="match status" value="1"/>
</dbReference>
<dbReference type="InterPro" id="IPR032823">
    <property type="entry name" value="BCA_ABC_TP_C"/>
</dbReference>
<dbReference type="GO" id="GO:0016887">
    <property type="term" value="F:ATP hydrolysis activity"/>
    <property type="evidence" value="ECO:0007669"/>
    <property type="project" value="InterPro"/>
</dbReference>
<dbReference type="CDD" id="cd03219">
    <property type="entry name" value="ABC_Mj1267_LivG_branched"/>
    <property type="match status" value="1"/>
</dbReference>